<dbReference type="InterPro" id="IPR029044">
    <property type="entry name" value="Nucleotide-diphossugar_trans"/>
</dbReference>
<dbReference type="SUPFAM" id="SSF53448">
    <property type="entry name" value="Nucleotide-diphospho-sugar transferases"/>
    <property type="match status" value="1"/>
</dbReference>
<dbReference type="EMBL" id="JNBS01000819">
    <property type="protein sequence ID" value="OQS03627.1"/>
    <property type="molecule type" value="Genomic_DNA"/>
</dbReference>
<evidence type="ECO:0000313" key="3">
    <source>
        <dbReference type="Proteomes" id="UP000243217"/>
    </source>
</evidence>
<keyword evidence="1" id="KW-0472">Membrane</keyword>
<evidence type="ECO:0008006" key="4">
    <source>
        <dbReference type="Google" id="ProtNLM"/>
    </source>
</evidence>
<keyword evidence="3" id="KW-1185">Reference proteome</keyword>
<dbReference type="Gene3D" id="3.90.550.10">
    <property type="entry name" value="Spore Coat Polysaccharide Biosynthesis Protein SpsA, Chain A"/>
    <property type="match status" value="1"/>
</dbReference>
<name>A0A1W0A050_9STRA</name>
<evidence type="ECO:0000313" key="2">
    <source>
        <dbReference type="EMBL" id="OQS03627.1"/>
    </source>
</evidence>
<reference evidence="2 3" key="1">
    <citation type="journal article" date="2014" name="Genome Biol. Evol.">
        <title>The secreted proteins of Achlya hypogyna and Thraustotheca clavata identify the ancestral oomycete secretome and reveal gene acquisitions by horizontal gene transfer.</title>
        <authorList>
            <person name="Misner I."/>
            <person name="Blouin N."/>
            <person name="Leonard G."/>
            <person name="Richards T.A."/>
            <person name="Lane C.E."/>
        </authorList>
    </citation>
    <scope>NUCLEOTIDE SEQUENCE [LARGE SCALE GENOMIC DNA]</scope>
    <source>
        <strain evidence="2 3">ATCC 34112</strain>
    </source>
</reference>
<evidence type="ECO:0000256" key="1">
    <source>
        <dbReference type="SAM" id="Phobius"/>
    </source>
</evidence>
<dbReference type="OrthoDB" id="72977at2759"/>
<accession>A0A1W0A050</accession>
<organism evidence="2 3">
    <name type="scientific">Thraustotheca clavata</name>
    <dbReference type="NCBI Taxonomy" id="74557"/>
    <lineage>
        <taxon>Eukaryota</taxon>
        <taxon>Sar</taxon>
        <taxon>Stramenopiles</taxon>
        <taxon>Oomycota</taxon>
        <taxon>Saprolegniomycetes</taxon>
        <taxon>Saprolegniales</taxon>
        <taxon>Achlyaceae</taxon>
        <taxon>Thraustotheca</taxon>
    </lineage>
</organism>
<feature type="transmembrane region" description="Helical" evidence="1">
    <location>
        <begin position="41"/>
        <end position="59"/>
    </location>
</feature>
<keyword evidence="1" id="KW-1133">Transmembrane helix</keyword>
<dbReference type="AlphaFoldDB" id="A0A1W0A050"/>
<dbReference type="Proteomes" id="UP000243217">
    <property type="component" value="Unassembled WGS sequence"/>
</dbReference>
<keyword evidence="1" id="KW-0812">Transmembrane</keyword>
<dbReference type="STRING" id="74557.A0A1W0A050"/>
<gene>
    <name evidence="2" type="ORF">THRCLA_04043</name>
</gene>
<dbReference type="InterPro" id="IPR050587">
    <property type="entry name" value="GNT1/Glycosyltrans_8"/>
</dbReference>
<protein>
    <recommendedName>
        <fullName evidence="4">Nucleotide-diphospho-sugar transferase</fullName>
    </recommendedName>
</protein>
<proteinExistence type="predicted"/>
<comment type="caution">
    <text evidence="2">The sequence shown here is derived from an EMBL/GenBank/DDBJ whole genome shotgun (WGS) entry which is preliminary data.</text>
</comment>
<dbReference type="PANTHER" id="PTHR11183">
    <property type="entry name" value="GLYCOGENIN SUBFAMILY MEMBER"/>
    <property type="match status" value="1"/>
</dbReference>
<sequence>MDGIDDNREQDVEVGTEIDSLMQETKVEKPVAPVTRSRVRLAWIVSLLCMVTATILLVVRDVVEFPTMLGKAHSVEFVQRLSTNETKRLAYFFYATDDGQACNALIAGKKLRQLGARASIDMVAMVSEDVSQATQNHLYKGGVIPMPVERWRRSTGNAFYKDALTKLRLFEERGYDRVVYIDSDTVIQRNLDVLFDLPHAIFWAPRAYWLDYLQPFITSVLLVVDPNNALFAHLEHAIAVEKEPQYDMDVLNNEWKHQCGILPSEFVVLSTHLQSDTDKFLFGYKDLDDRINHTYIHHFSPSNPYNKPWNMNPNDMVRDPNVHHMYYDLFEIYWNQRHLHCPWLD</sequence>